<dbReference type="EMBL" id="JBHFEH010000039">
    <property type="protein sequence ID" value="KAL2051055.1"/>
    <property type="molecule type" value="Genomic_DNA"/>
</dbReference>
<keyword evidence="2" id="KW-1185">Reference proteome</keyword>
<evidence type="ECO:0000313" key="1">
    <source>
        <dbReference type="EMBL" id="KAL2051055.1"/>
    </source>
</evidence>
<sequence length="67" mass="7734">MSPEFIKRWSDLDIEDWNRITMSDATITAKDPDTEDQDSRLDIGEALPIHKGIEGSTAFGWFHEYAY</sequence>
<dbReference type="Proteomes" id="UP001590951">
    <property type="component" value="Unassembled WGS sequence"/>
</dbReference>
<organism evidence="1 2">
    <name type="scientific">Lepraria finkii</name>
    <dbReference type="NCBI Taxonomy" id="1340010"/>
    <lineage>
        <taxon>Eukaryota</taxon>
        <taxon>Fungi</taxon>
        <taxon>Dikarya</taxon>
        <taxon>Ascomycota</taxon>
        <taxon>Pezizomycotina</taxon>
        <taxon>Lecanoromycetes</taxon>
        <taxon>OSLEUM clade</taxon>
        <taxon>Lecanoromycetidae</taxon>
        <taxon>Lecanorales</taxon>
        <taxon>Lecanorineae</taxon>
        <taxon>Stereocaulaceae</taxon>
        <taxon>Lepraria</taxon>
    </lineage>
</organism>
<gene>
    <name evidence="1" type="ORF">ABVK25_008649</name>
</gene>
<accession>A0ABR4AZZ2</accession>
<comment type="caution">
    <text evidence="1">The sequence shown here is derived from an EMBL/GenBank/DDBJ whole genome shotgun (WGS) entry which is preliminary data.</text>
</comment>
<protein>
    <submittedName>
        <fullName evidence="1">Uncharacterized protein</fullName>
    </submittedName>
</protein>
<name>A0ABR4AZZ2_9LECA</name>
<proteinExistence type="predicted"/>
<evidence type="ECO:0000313" key="2">
    <source>
        <dbReference type="Proteomes" id="UP001590951"/>
    </source>
</evidence>
<reference evidence="1 2" key="1">
    <citation type="submission" date="2024-09" db="EMBL/GenBank/DDBJ databases">
        <title>Rethinking Asexuality: The Enigmatic Case of Functional Sexual Genes in Lepraria (Stereocaulaceae).</title>
        <authorList>
            <person name="Doellman M."/>
            <person name="Sun Y."/>
            <person name="Barcenas-Pena A."/>
            <person name="Lumbsch H.T."/>
            <person name="Grewe F."/>
        </authorList>
    </citation>
    <scope>NUCLEOTIDE SEQUENCE [LARGE SCALE GENOMIC DNA]</scope>
    <source>
        <strain evidence="1 2">Grewe 0041</strain>
    </source>
</reference>